<dbReference type="GO" id="GO:0016903">
    <property type="term" value="F:oxidoreductase activity, acting on the aldehyde or oxo group of donors"/>
    <property type="evidence" value="ECO:0007669"/>
    <property type="project" value="InterPro"/>
</dbReference>
<comment type="caution">
    <text evidence="3">The sequence shown here is derived from an EMBL/GenBank/DDBJ whole genome shotgun (WGS) entry which is preliminary data.</text>
</comment>
<dbReference type="Pfam" id="PF01558">
    <property type="entry name" value="POR"/>
    <property type="match status" value="1"/>
</dbReference>
<evidence type="ECO:0000313" key="3">
    <source>
        <dbReference type="EMBL" id="GGP20726.1"/>
    </source>
</evidence>
<dbReference type="RefSeq" id="WP_188596312.1">
    <property type="nucleotide sequence ID" value="NZ_BMNL01000002.1"/>
</dbReference>
<dbReference type="Proteomes" id="UP000610960">
    <property type="component" value="Unassembled WGS sequence"/>
</dbReference>
<dbReference type="PANTHER" id="PTHR42730:SF1">
    <property type="entry name" value="2-OXOGLUTARATE SYNTHASE SUBUNIT KORC"/>
    <property type="match status" value="1"/>
</dbReference>
<keyword evidence="4" id="KW-1185">Reference proteome</keyword>
<dbReference type="OrthoDB" id="372091at2157"/>
<dbReference type="InterPro" id="IPR052554">
    <property type="entry name" value="2-oxoglutarate_synth_KorC"/>
</dbReference>
<dbReference type="InterPro" id="IPR019752">
    <property type="entry name" value="Pyrv/ketoisovalerate_OxRed_cat"/>
</dbReference>
<dbReference type="SUPFAM" id="SSF53323">
    <property type="entry name" value="Pyruvate-ferredoxin oxidoreductase, PFOR, domain III"/>
    <property type="match status" value="1"/>
</dbReference>
<reference evidence="3" key="1">
    <citation type="journal article" date="2014" name="Int. J. Syst. Evol. Microbiol.">
        <title>Complete genome sequence of Corynebacterium casei LMG S-19264T (=DSM 44701T), isolated from a smear-ripened cheese.</title>
        <authorList>
            <consortium name="US DOE Joint Genome Institute (JGI-PGF)"/>
            <person name="Walter F."/>
            <person name="Albersmeier A."/>
            <person name="Kalinowski J."/>
            <person name="Ruckert C."/>
        </authorList>
    </citation>
    <scope>NUCLEOTIDE SEQUENCE</scope>
    <source>
        <strain evidence="3">JCM 10088</strain>
    </source>
</reference>
<gene>
    <name evidence="3" type="ORF">GCM10007981_09970</name>
</gene>
<evidence type="ECO:0000259" key="2">
    <source>
        <dbReference type="Pfam" id="PF01558"/>
    </source>
</evidence>
<feature type="domain" description="Pyruvate/ketoisovalerate oxidoreductase catalytic" evidence="2">
    <location>
        <begin position="11"/>
        <end position="173"/>
    </location>
</feature>
<dbReference type="PANTHER" id="PTHR42730">
    <property type="entry name" value="2-OXOGLUTARATE SYNTHASE SUBUNIT KORC"/>
    <property type="match status" value="1"/>
</dbReference>
<name>A0A830GW23_9CREN</name>
<evidence type="ECO:0000313" key="4">
    <source>
        <dbReference type="Proteomes" id="UP000610960"/>
    </source>
</evidence>
<dbReference type="Gene3D" id="3.40.920.10">
    <property type="entry name" value="Pyruvate-ferredoxin oxidoreductase, PFOR, domain III"/>
    <property type="match status" value="1"/>
</dbReference>
<evidence type="ECO:0000256" key="1">
    <source>
        <dbReference type="ARBA" id="ARBA00023002"/>
    </source>
</evidence>
<reference evidence="3" key="2">
    <citation type="submission" date="2020-09" db="EMBL/GenBank/DDBJ databases">
        <authorList>
            <person name="Sun Q."/>
            <person name="Ohkuma M."/>
        </authorList>
    </citation>
    <scope>NUCLEOTIDE SEQUENCE</scope>
    <source>
        <strain evidence="3">JCM 10088</strain>
    </source>
</reference>
<accession>A0A830GW23</accession>
<dbReference type="EMBL" id="BMNL01000002">
    <property type="protein sequence ID" value="GGP20726.1"/>
    <property type="molecule type" value="Genomic_DNA"/>
</dbReference>
<dbReference type="InterPro" id="IPR002869">
    <property type="entry name" value="Pyrv_flavodox_OxRed_cen"/>
</dbReference>
<sequence>MRTEIILAGKGGQGILLAGYLIGYSVAKFTNYQVSSTEEYGAETRGTDSKMDIVISDEEIDFIGAERADVAIFMFKDQAAKYSRYVRDGATVMIDSTLVDASSLPASWKIMGLPFTELAEKSLGTPRVANMVMLGAFTTLGLVPLDALESAVREVVSPRWVDLNLKALRLGVEEARKKVINPLIG</sequence>
<keyword evidence="1" id="KW-0560">Oxidoreductase</keyword>
<proteinExistence type="predicted"/>
<organism evidence="3 4">
    <name type="scientific">Thermocladium modestius</name>
    <dbReference type="NCBI Taxonomy" id="62609"/>
    <lineage>
        <taxon>Archaea</taxon>
        <taxon>Thermoproteota</taxon>
        <taxon>Thermoprotei</taxon>
        <taxon>Thermoproteales</taxon>
        <taxon>Thermoproteaceae</taxon>
        <taxon>Thermocladium</taxon>
    </lineage>
</organism>
<protein>
    <submittedName>
        <fullName evidence="3">2-oxoglutarate ferredoxin oxidoreductase subunit gamma</fullName>
    </submittedName>
</protein>
<dbReference type="AlphaFoldDB" id="A0A830GW23"/>